<organism evidence="2 3">
    <name type="scientific">Lysobacter concretionis Ko07 = DSM 16239</name>
    <dbReference type="NCBI Taxonomy" id="1122185"/>
    <lineage>
        <taxon>Bacteria</taxon>
        <taxon>Pseudomonadati</taxon>
        <taxon>Pseudomonadota</taxon>
        <taxon>Gammaproteobacteria</taxon>
        <taxon>Lysobacterales</taxon>
        <taxon>Lysobacteraceae</taxon>
        <taxon>Novilysobacter</taxon>
    </lineage>
</organism>
<feature type="chain" id="PRO_5001969254" evidence="1">
    <location>
        <begin position="25"/>
        <end position="128"/>
    </location>
</feature>
<dbReference type="RefSeq" id="WP_036193891.1">
    <property type="nucleotide sequence ID" value="NZ_AVPS01000005.1"/>
</dbReference>
<sequence length="128" mass="13738">MRNALMASALMAFALFLASASVSAQQTENKWRLEFSGNAESAGQVVLALAPEGDAAVVVTVPVAEDTRENDIASAVANQLRLQLGDTYQVERDDGEDVLVKRRDGEKKFSVGLVENTVEGLSLDLARE</sequence>
<evidence type="ECO:0000313" key="3">
    <source>
        <dbReference type="Proteomes" id="UP000030017"/>
    </source>
</evidence>
<dbReference type="OrthoDB" id="5986598at2"/>
<proteinExistence type="predicted"/>
<dbReference type="STRING" id="1122185.N792_09290"/>
<keyword evidence="1" id="KW-0732">Signal</keyword>
<evidence type="ECO:0000313" key="2">
    <source>
        <dbReference type="EMBL" id="KGM51828.1"/>
    </source>
</evidence>
<feature type="signal peptide" evidence="1">
    <location>
        <begin position="1"/>
        <end position="24"/>
    </location>
</feature>
<protein>
    <submittedName>
        <fullName evidence="2">Uncharacterized protein</fullName>
    </submittedName>
</protein>
<keyword evidence="3" id="KW-1185">Reference proteome</keyword>
<comment type="caution">
    <text evidence="2">The sequence shown here is derived from an EMBL/GenBank/DDBJ whole genome shotgun (WGS) entry which is preliminary data.</text>
</comment>
<name>A0A0A0ENY4_9GAMM</name>
<dbReference type="EMBL" id="AVPS01000005">
    <property type="protein sequence ID" value="KGM51828.1"/>
    <property type="molecule type" value="Genomic_DNA"/>
</dbReference>
<dbReference type="Proteomes" id="UP000030017">
    <property type="component" value="Unassembled WGS sequence"/>
</dbReference>
<dbReference type="AlphaFoldDB" id="A0A0A0ENY4"/>
<accession>A0A0A0ENY4</accession>
<reference evidence="2 3" key="1">
    <citation type="submission" date="2013-08" db="EMBL/GenBank/DDBJ databases">
        <title>Genome sequencing of Lysobacter.</title>
        <authorList>
            <person name="Zhang S."/>
            <person name="Wang G."/>
        </authorList>
    </citation>
    <scope>NUCLEOTIDE SEQUENCE [LARGE SCALE GENOMIC DNA]</scope>
    <source>
        <strain evidence="2 3">Ko07</strain>
    </source>
</reference>
<dbReference type="eggNOG" id="ENOG5031G11">
    <property type="taxonomic scope" value="Bacteria"/>
</dbReference>
<evidence type="ECO:0000256" key="1">
    <source>
        <dbReference type="SAM" id="SignalP"/>
    </source>
</evidence>
<gene>
    <name evidence="2" type="ORF">N792_09290</name>
</gene>